<feature type="transmembrane region" description="Helical" evidence="5">
    <location>
        <begin position="431"/>
        <end position="448"/>
    </location>
</feature>
<feature type="transmembrane region" description="Helical" evidence="5">
    <location>
        <begin position="371"/>
        <end position="388"/>
    </location>
</feature>
<gene>
    <name evidence="6" type="ORF">CVLEPA_LOCUS3090</name>
</gene>
<feature type="transmembrane region" description="Helical" evidence="5">
    <location>
        <begin position="241"/>
        <end position="264"/>
    </location>
</feature>
<feature type="transmembrane region" description="Helical" evidence="5">
    <location>
        <begin position="20"/>
        <end position="42"/>
    </location>
</feature>
<keyword evidence="2 5" id="KW-0812">Transmembrane</keyword>
<reference evidence="6 7" key="1">
    <citation type="submission" date="2024-02" db="EMBL/GenBank/DDBJ databases">
        <authorList>
            <person name="Daric V."/>
            <person name="Darras S."/>
        </authorList>
    </citation>
    <scope>NUCLEOTIDE SEQUENCE [LARGE SCALE GENOMIC DNA]</scope>
</reference>
<dbReference type="Proteomes" id="UP001642483">
    <property type="component" value="Unassembled WGS sequence"/>
</dbReference>
<organism evidence="6 7">
    <name type="scientific">Clavelina lepadiformis</name>
    <name type="common">Light-bulb sea squirt</name>
    <name type="synonym">Ascidia lepadiformis</name>
    <dbReference type="NCBI Taxonomy" id="159417"/>
    <lineage>
        <taxon>Eukaryota</taxon>
        <taxon>Metazoa</taxon>
        <taxon>Chordata</taxon>
        <taxon>Tunicata</taxon>
        <taxon>Ascidiacea</taxon>
        <taxon>Aplousobranchia</taxon>
        <taxon>Clavelinidae</taxon>
        <taxon>Clavelina</taxon>
    </lineage>
</organism>
<evidence type="ECO:0000256" key="3">
    <source>
        <dbReference type="ARBA" id="ARBA00022989"/>
    </source>
</evidence>
<feature type="transmembrane region" description="Helical" evidence="5">
    <location>
        <begin position="152"/>
        <end position="172"/>
    </location>
</feature>
<dbReference type="InterPro" id="IPR036259">
    <property type="entry name" value="MFS_trans_sf"/>
</dbReference>
<keyword evidence="4 5" id="KW-0472">Membrane</keyword>
<evidence type="ECO:0000313" key="6">
    <source>
        <dbReference type="EMBL" id="CAK8673282.1"/>
    </source>
</evidence>
<keyword evidence="7" id="KW-1185">Reference proteome</keyword>
<comment type="subcellular location">
    <subcellularLocation>
        <location evidence="1">Membrane</location>
        <topology evidence="1">Multi-pass membrane protein</topology>
    </subcellularLocation>
</comment>
<dbReference type="EMBL" id="CAWYQH010000002">
    <property type="protein sequence ID" value="CAK8673282.1"/>
    <property type="molecule type" value="Genomic_DNA"/>
</dbReference>
<protein>
    <recommendedName>
        <fullName evidence="8">Major facilitator superfamily (MFS) profile domain-containing protein</fullName>
    </recommendedName>
</protein>
<dbReference type="SUPFAM" id="SSF103473">
    <property type="entry name" value="MFS general substrate transporter"/>
    <property type="match status" value="1"/>
</dbReference>
<evidence type="ECO:0008006" key="8">
    <source>
        <dbReference type="Google" id="ProtNLM"/>
    </source>
</evidence>
<evidence type="ECO:0000313" key="7">
    <source>
        <dbReference type="Proteomes" id="UP001642483"/>
    </source>
</evidence>
<accession>A0ABP0F4X4</accession>
<dbReference type="InterPro" id="IPR011701">
    <property type="entry name" value="MFS"/>
</dbReference>
<proteinExistence type="predicted"/>
<evidence type="ECO:0000256" key="1">
    <source>
        <dbReference type="ARBA" id="ARBA00004141"/>
    </source>
</evidence>
<comment type="caution">
    <text evidence="6">The sequence shown here is derived from an EMBL/GenBank/DDBJ whole genome shotgun (WGS) entry which is preliminary data.</text>
</comment>
<dbReference type="PANTHER" id="PTHR24064">
    <property type="entry name" value="SOLUTE CARRIER FAMILY 22 MEMBER"/>
    <property type="match status" value="1"/>
</dbReference>
<evidence type="ECO:0000256" key="5">
    <source>
        <dbReference type="SAM" id="Phobius"/>
    </source>
</evidence>
<evidence type="ECO:0000256" key="2">
    <source>
        <dbReference type="ARBA" id="ARBA00022692"/>
    </source>
</evidence>
<sequence length="538" mass="60276">MQELSKATEQFGFFQKRILLLLCLSGAFNAPFAIWFVIFPLYTPPHRCSIAAIDDASNSTCLNRSESHVTVVSRSSCLFNITPIETGPDGTQRWSQCYTFNTTADSWRNDQEEFTTINSSDIGKCTDGWEYDTPDKLLTVPMEFDLVCDRSWFVPLASSLYMFGFLAGSIIGGFVSDRWGRRKALLGSVIGMCAGAAALAVIPIWSLSHPILFMMGCCCATRAGSEFVMISEIIPEKYRSLAGNINIAGMGVNLVLAPLVNYLLPNWRHMMGLMAAADFLLIIPIYLYVMESLKWLLQSKRNDDAMKLLKEISRINRVEINDMELSQFLNKETINDKKIEAKSLVAKEETGKPTRYTYIHLLKAGFLRKRILILVGVWFAVNLEYYGLFFNVKNLAGNRYLNGVLAGLAEIPSTILCQVSMRKMGGRLSNCMMTGLAAVCCLITIGLSKCKPASSNCFQLDGIIFWFRSFCKRLDINWRIISHVATESSLWALLGRSQNIGNNSALCHILGREILRRHTVLSDRIGWNSCGVWSLFSS</sequence>
<keyword evidence="3 5" id="KW-1133">Transmembrane helix</keyword>
<dbReference type="Pfam" id="PF07690">
    <property type="entry name" value="MFS_1"/>
    <property type="match status" value="1"/>
</dbReference>
<dbReference type="Gene3D" id="1.20.1250.20">
    <property type="entry name" value="MFS general substrate transporter like domains"/>
    <property type="match status" value="1"/>
</dbReference>
<name>A0ABP0F4X4_CLALP</name>
<feature type="transmembrane region" description="Helical" evidence="5">
    <location>
        <begin position="184"/>
        <end position="205"/>
    </location>
</feature>
<evidence type="ECO:0000256" key="4">
    <source>
        <dbReference type="ARBA" id="ARBA00023136"/>
    </source>
</evidence>
<feature type="transmembrane region" description="Helical" evidence="5">
    <location>
        <begin position="270"/>
        <end position="289"/>
    </location>
</feature>